<dbReference type="GO" id="GO:0000041">
    <property type="term" value="P:transition metal ion transport"/>
    <property type="evidence" value="ECO:0007669"/>
    <property type="project" value="InterPro"/>
</dbReference>
<dbReference type="AlphaFoldDB" id="A0A944CFY7"/>
<evidence type="ECO:0000256" key="6">
    <source>
        <dbReference type="ARBA" id="ARBA00023136"/>
    </source>
</evidence>
<dbReference type="Pfam" id="PF01891">
    <property type="entry name" value="CbiM"/>
    <property type="match status" value="1"/>
</dbReference>
<feature type="transmembrane region" description="Helical" evidence="7">
    <location>
        <begin position="74"/>
        <end position="100"/>
    </location>
</feature>
<accession>A0A944CFY7</accession>
<dbReference type="Proteomes" id="UP000705379">
    <property type="component" value="Unassembled WGS sequence"/>
</dbReference>
<evidence type="ECO:0000256" key="4">
    <source>
        <dbReference type="ARBA" id="ARBA00022692"/>
    </source>
</evidence>
<dbReference type="Gene3D" id="1.10.1760.20">
    <property type="match status" value="1"/>
</dbReference>
<reference evidence="8" key="2">
    <citation type="journal article" date="2021" name="Microorganisms">
        <title>Bacterial Dimethylsulfoniopropionate Biosynthesis in the East China Sea.</title>
        <authorList>
            <person name="Liu J."/>
            <person name="Zhang Y."/>
            <person name="Liu J."/>
            <person name="Zhong H."/>
            <person name="Williams B.T."/>
            <person name="Zheng Y."/>
            <person name="Curson A.R.J."/>
            <person name="Sun C."/>
            <person name="Sun H."/>
            <person name="Song D."/>
            <person name="Wagner Mackenzie B."/>
            <person name="Bermejo Martinez A."/>
            <person name="Todd J.D."/>
            <person name="Zhang X.H."/>
        </authorList>
    </citation>
    <scope>NUCLEOTIDE SEQUENCE</scope>
    <source>
        <strain evidence="8">AESS21</strain>
    </source>
</reference>
<feature type="transmembrane region" description="Helical" evidence="7">
    <location>
        <begin position="44"/>
        <end position="62"/>
    </location>
</feature>
<protein>
    <submittedName>
        <fullName evidence="8">Cobalt transporter</fullName>
    </submittedName>
</protein>
<dbReference type="EMBL" id="QTKU01000005">
    <property type="protein sequence ID" value="MBS8262319.1"/>
    <property type="molecule type" value="Genomic_DNA"/>
</dbReference>
<evidence type="ECO:0000256" key="2">
    <source>
        <dbReference type="ARBA" id="ARBA00022448"/>
    </source>
</evidence>
<proteinExistence type="predicted"/>
<name>A0A944CFY7_9HYPH</name>
<evidence type="ECO:0000256" key="5">
    <source>
        <dbReference type="ARBA" id="ARBA00022989"/>
    </source>
</evidence>
<evidence type="ECO:0000256" key="3">
    <source>
        <dbReference type="ARBA" id="ARBA00022475"/>
    </source>
</evidence>
<feature type="transmembrane region" description="Helical" evidence="7">
    <location>
        <begin position="112"/>
        <end position="130"/>
    </location>
</feature>
<comment type="subcellular location">
    <subcellularLocation>
        <location evidence="1">Cell membrane</location>
        <topology evidence="1">Multi-pass membrane protein</topology>
    </subcellularLocation>
</comment>
<evidence type="ECO:0000256" key="7">
    <source>
        <dbReference type="SAM" id="Phobius"/>
    </source>
</evidence>
<evidence type="ECO:0000313" key="9">
    <source>
        <dbReference type="Proteomes" id="UP000705379"/>
    </source>
</evidence>
<sequence length="228" mass="23567">MHIEPGIVDGAKLTLSYATAIAALGYAAKMAVTNRQDNGGITGLLSRSVLTTALVFSFFQILPHYPVGVSEVHFILGSTLFLLFGAGPAAIGLAGGLLMQGVFFAPADLPQYGMNVTTLLVPLFAVAMLAKKVIPAKTAYVDLSYGQALALSTAYQGGVVAWVAFWAFYGQGFGAANLASVSTFGAAYMLVVLMEPLVDLAILAGAKTVSGLKGHQIVQARLHSAAAA</sequence>
<gene>
    <name evidence="8" type="ORF">DYI23_18975</name>
</gene>
<dbReference type="GO" id="GO:0005886">
    <property type="term" value="C:plasma membrane"/>
    <property type="evidence" value="ECO:0007669"/>
    <property type="project" value="UniProtKB-SubCell"/>
</dbReference>
<feature type="transmembrane region" description="Helical" evidence="7">
    <location>
        <begin position="15"/>
        <end position="32"/>
    </location>
</feature>
<comment type="caution">
    <text evidence="8">The sequence shown here is derived from an EMBL/GenBank/DDBJ whole genome shotgun (WGS) entry which is preliminary data.</text>
</comment>
<dbReference type="InterPro" id="IPR002751">
    <property type="entry name" value="CbiM/NikMN"/>
</dbReference>
<evidence type="ECO:0000313" key="8">
    <source>
        <dbReference type="EMBL" id="MBS8262319.1"/>
    </source>
</evidence>
<reference evidence="8" key="1">
    <citation type="submission" date="2018-08" db="EMBL/GenBank/DDBJ databases">
        <authorList>
            <person name="Jin W."/>
            <person name="Wang H."/>
            <person name="Yang Y."/>
            <person name="Li M."/>
            <person name="Liu J."/>
        </authorList>
    </citation>
    <scope>NUCLEOTIDE SEQUENCE</scope>
    <source>
        <strain evidence="8">AESS21</strain>
    </source>
</reference>
<keyword evidence="5 7" id="KW-1133">Transmembrane helix</keyword>
<keyword evidence="3" id="KW-1003">Cell membrane</keyword>
<keyword evidence="2" id="KW-0813">Transport</keyword>
<dbReference type="RefSeq" id="WP_213217605.1">
    <property type="nucleotide sequence ID" value="NZ_QTKU01000005.1"/>
</dbReference>
<evidence type="ECO:0000256" key="1">
    <source>
        <dbReference type="ARBA" id="ARBA00004651"/>
    </source>
</evidence>
<keyword evidence="4 7" id="KW-0812">Transmembrane</keyword>
<feature type="transmembrane region" description="Helical" evidence="7">
    <location>
        <begin position="150"/>
        <end position="169"/>
    </location>
</feature>
<keyword evidence="6 7" id="KW-0472">Membrane</keyword>
<organism evidence="8 9">
    <name type="scientific">Roseibium polysiphoniae</name>
    <dbReference type="NCBI Taxonomy" id="2571221"/>
    <lineage>
        <taxon>Bacteria</taxon>
        <taxon>Pseudomonadati</taxon>
        <taxon>Pseudomonadota</taxon>
        <taxon>Alphaproteobacteria</taxon>
        <taxon>Hyphomicrobiales</taxon>
        <taxon>Stappiaceae</taxon>
        <taxon>Roseibium</taxon>
    </lineage>
</organism>